<name>A0ABQ9GQ13_9NEOP</name>
<reference evidence="2 3" key="1">
    <citation type="submission" date="2023-02" db="EMBL/GenBank/DDBJ databases">
        <title>LHISI_Scaffold_Assembly.</title>
        <authorList>
            <person name="Stuart O.P."/>
            <person name="Cleave R."/>
            <person name="Magrath M.J.L."/>
            <person name="Mikheyev A.S."/>
        </authorList>
    </citation>
    <scope>NUCLEOTIDE SEQUENCE [LARGE SCALE GENOMIC DNA]</scope>
    <source>
        <strain evidence="2">Daus_M_001</strain>
        <tissue evidence="2">Leg muscle</tissue>
    </source>
</reference>
<accession>A0ABQ9GQ13</accession>
<keyword evidence="3" id="KW-1185">Reference proteome</keyword>
<gene>
    <name evidence="2" type="ORF">PR048_024969</name>
</gene>
<sequence length="82" mass="9054">MTQGLLNKSAHMSTLKGPVHEAYTPSEKVDLLEILATAFQRNMDHSDPTHIRDVDQRAETLMDTIPRSLPALTNGAEVKSLV</sequence>
<feature type="compositionally biased region" description="Polar residues" evidence="1">
    <location>
        <begin position="1"/>
        <end position="12"/>
    </location>
</feature>
<feature type="region of interest" description="Disordered" evidence="1">
    <location>
        <begin position="1"/>
        <end position="22"/>
    </location>
</feature>
<organism evidence="2 3">
    <name type="scientific">Dryococelus australis</name>
    <dbReference type="NCBI Taxonomy" id="614101"/>
    <lineage>
        <taxon>Eukaryota</taxon>
        <taxon>Metazoa</taxon>
        <taxon>Ecdysozoa</taxon>
        <taxon>Arthropoda</taxon>
        <taxon>Hexapoda</taxon>
        <taxon>Insecta</taxon>
        <taxon>Pterygota</taxon>
        <taxon>Neoptera</taxon>
        <taxon>Polyneoptera</taxon>
        <taxon>Phasmatodea</taxon>
        <taxon>Verophasmatodea</taxon>
        <taxon>Anareolatae</taxon>
        <taxon>Phasmatidae</taxon>
        <taxon>Eurycanthinae</taxon>
        <taxon>Dryococelus</taxon>
    </lineage>
</organism>
<dbReference type="Proteomes" id="UP001159363">
    <property type="component" value="Chromosome 9"/>
</dbReference>
<dbReference type="EMBL" id="JARBHB010000010">
    <property type="protein sequence ID" value="KAJ8874127.1"/>
    <property type="molecule type" value="Genomic_DNA"/>
</dbReference>
<evidence type="ECO:0000313" key="2">
    <source>
        <dbReference type="EMBL" id="KAJ8874127.1"/>
    </source>
</evidence>
<proteinExistence type="predicted"/>
<evidence type="ECO:0000256" key="1">
    <source>
        <dbReference type="SAM" id="MobiDB-lite"/>
    </source>
</evidence>
<evidence type="ECO:0000313" key="3">
    <source>
        <dbReference type="Proteomes" id="UP001159363"/>
    </source>
</evidence>
<comment type="caution">
    <text evidence="2">The sequence shown here is derived from an EMBL/GenBank/DDBJ whole genome shotgun (WGS) entry which is preliminary data.</text>
</comment>
<protein>
    <submittedName>
        <fullName evidence="2">Uncharacterized protein</fullName>
    </submittedName>
</protein>